<dbReference type="PANTHER" id="PTHR43663">
    <property type="entry name" value="CHROMATE TRANSPORT PROTEIN-RELATED"/>
    <property type="match status" value="1"/>
</dbReference>
<dbReference type="GO" id="GO:0015109">
    <property type="term" value="F:chromate transmembrane transporter activity"/>
    <property type="evidence" value="ECO:0007669"/>
    <property type="project" value="InterPro"/>
</dbReference>
<dbReference type="EMBL" id="QWGP01000065">
    <property type="protein sequence ID" value="RHZ90414.1"/>
    <property type="molecule type" value="Genomic_DNA"/>
</dbReference>
<evidence type="ECO:0000256" key="4">
    <source>
        <dbReference type="ARBA" id="ARBA00022692"/>
    </source>
</evidence>
<proteinExistence type="inferred from homology"/>
<evidence type="ECO:0000256" key="1">
    <source>
        <dbReference type="ARBA" id="ARBA00004651"/>
    </source>
</evidence>
<organism evidence="7 8">
    <name type="scientific">Cereibacter sphaeroides</name>
    <name type="common">Rhodobacter sphaeroides</name>
    <dbReference type="NCBI Taxonomy" id="1063"/>
    <lineage>
        <taxon>Bacteria</taxon>
        <taxon>Pseudomonadati</taxon>
        <taxon>Pseudomonadota</taxon>
        <taxon>Alphaproteobacteria</taxon>
        <taxon>Rhodobacterales</taxon>
        <taxon>Paracoccaceae</taxon>
        <taxon>Cereibacter</taxon>
    </lineage>
</organism>
<dbReference type="Pfam" id="PF02417">
    <property type="entry name" value="Chromate_transp"/>
    <property type="match status" value="1"/>
</dbReference>
<evidence type="ECO:0000256" key="6">
    <source>
        <dbReference type="ARBA" id="ARBA00023136"/>
    </source>
</evidence>
<name>A0AAX1UEZ2_CERSP</name>
<dbReference type="AlphaFoldDB" id="A0AAX1UEZ2"/>
<dbReference type="Proteomes" id="UP000266305">
    <property type="component" value="Unassembled WGS sequence"/>
</dbReference>
<comment type="caution">
    <text evidence="7">The sequence shown here is derived from an EMBL/GenBank/DDBJ whole genome shotgun (WGS) entry which is preliminary data.</text>
</comment>
<dbReference type="InterPro" id="IPR052518">
    <property type="entry name" value="CHR_Transporter"/>
</dbReference>
<dbReference type="GO" id="GO:0005886">
    <property type="term" value="C:plasma membrane"/>
    <property type="evidence" value="ECO:0007669"/>
    <property type="project" value="UniProtKB-SubCell"/>
</dbReference>
<dbReference type="RefSeq" id="WP_011842497.1">
    <property type="nucleotide sequence ID" value="NZ_QWGP01000065.1"/>
</dbReference>
<evidence type="ECO:0000313" key="7">
    <source>
        <dbReference type="EMBL" id="RHZ90414.1"/>
    </source>
</evidence>
<keyword evidence="6" id="KW-0472">Membrane</keyword>
<evidence type="ECO:0000313" key="8">
    <source>
        <dbReference type="Proteomes" id="UP000266305"/>
    </source>
</evidence>
<reference evidence="7 8" key="1">
    <citation type="submission" date="2018-08" db="EMBL/GenBank/DDBJ databases">
        <title>Draft genome sequence of Rhodobacter sphaeroides FY.</title>
        <authorList>
            <person name="Rayyan A."/>
            <person name="Meyer T.E."/>
            <person name="Kyndt J.A."/>
        </authorList>
    </citation>
    <scope>NUCLEOTIDE SEQUENCE [LARGE SCALE GENOMIC DNA]</scope>
    <source>
        <strain evidence="7 8">FY</strain>
    </source>
</reference>
<keyword evidence="4" id="KW-0812">Transmembrane</keyword>
<keyword evidence="3" id="KW-1003">Cell membrane</keyword>
<gene>
    <name evidence="7" type="ORF">D1114_23375</name>
</gene>
<evidence type="ECO:0000256" key="5">
    <source>
        <dbReference type="ARBA" id="ARBA00022989"/>
    </source>
</evidence>
<dbReference type="InterPro" id="IPR003370">
    <property type="entry name" value="Chromate_transpt"/>
</dbReference>
<evidence type="ECO:0000256" key="2">
    <source>
        <dbReference type="ARBA" id="ARBA00005262"/>
    </source>
</evidence>
<dbReference type="PANTHER" id="PTHR43663:SF1">
    <property type="entry name" value="CHROMATE TRANSPORTER"/>
    <property type="match status" value="1"/>
</dbReference>
<protein>
    <submittedName>
        <fullName evidence="7">Chromate transporter</fullName>
    </submittedName>
</protein>
<keyword evidence="5" id="KW-1133">Transmembrane helix</keyword>
<evidence type="ECO:0000256" key="3">
    <source>
        <dbReference type="ARBA" id="ARBA00022475"/>
    </source>
</evidence>
<sequence length="185" mass="19418">MADDPPVPASPVTPLQLFLGFATVSLVGFGGVMPWVRWLVVDRRRWCSAQEFASLFALANFLPGGNVLGVSVMVGGRLAGRWGSLAAVLGLVAPAAVLVCLLAELYRRNAHLEAVQGMVAGMGSAAAGLIAAMGLRMVWPLRTSPRALVIVLLVATAAAVLRLPLVWILATMLPASLIAARLTER</sequence>
<accession>A0AAX1UEZ2</accession>
<comment type="subcellular location">
    <subcellularLocation>
        <location evidence="1">Cell membrane</location>
        <topology evidence="1">Multi-pass membrane protein</topology>
    </subcellularLocation>
</comment>
<comment type="similarity">
    <text evidence="2">Belongs to the chromate ion transporter (CHR) (TC 2.A.51) family.</text>
</comment>